<comment type="subunit">
    <text evidence="11">Interacts with US3 kinase. Interacts with UL31 and UL34; these interactions seem important for efficient virion nuclear egress. Interacts with UL41/VHS.</text>
</comment>
<feature type="compositionally biased region" description="Low complexity" evidence="12">
    <location>
        <begin position="221"/>
        <end position="239"/>
    </location>
</feature>
<dbReference type="InterPro" id="IPR005029">
    <property type="entry name" value="Herpes_UL47"/>
</dbReference>
<dbReference type="GO" id="GO:0003723">
    <property type="term" value="F:RNA binding"/>
    <property type="evidence" value="ECO:0007669"/>
    <property type="project" value="UniProtKB-UniRule"/>
</dbReference>
<organism evidence="13 14">
    <name type="scientific">Suid herpesvirus 1</name>
    <name type="common">SuHV-1</name>
    <name type="synonym">Pseudorabies virus</name>
    <dbReference type="NCBI Taxonomy" id="10345"/>
    <lineage>
        <taxon>Viruses</taxon>
        <taxon>Duplodnaviria</taxon>
        <taxon>Heunggongvirae</taxon>
        <taxon>Peploviricota</taxon>
        <taxon>Herviviricetes</taxon>
        <taxon>Herpesvirales</taxon>
        <taxon>Orthoherpesviridae</taxon>
        <taxon>Alphaherpesvirinae</taxon>
        <taxon>Varicellovirus</taxon>
        <taxon>Varicellovirus suidalpha1</taxon>
    </lineage>
</organism>
<comment type="domain">
    <text evidence="11">The nuclear export signal is CRM1-dependent.</text>
</comment>
<name>A0A172XDB0_SUHV</name>
<comment type="subcellular location">
    <subcellularLocation>
        <location evidence="2 11">Host cytoplasm</location>
    </subcellularLocation>
    <subcellularLocation>
        <location evidence="1 11">Host nucleus</location>
    </subcellularLocation>
    <subcellularLocation>
        <location evidence="11">Virion tegument</location>
    </subcellularLocation>
    <text evidence="11">Major tegument protein of the virion. Undergoes nucleocytoplasmic shuttling during infection. Localizes to the major sites of transcription in the infected cell nucleus.</text>
</comment>
<proteinExistence type="inferred from homology"/>
<reference evidence="13 14" key="1">
    <citation type="submission" date="2015-11" db="EMBL/GenBank/DDBJ databases">
        <title>First whole genome sequence of Suid herpesvirus 1 isolated from a symptomatic dog in Italy.</title>
        <authorList>
            <person name="Mangone I."/>
            <person name="Marcacci M."/>
            <person name="Leone A."/>
            <person name="Camma C."/>
            <person name="Savini G."/>
            <person name="Di Sabatino D."/>
            <person name="Lorusso A."/>
        </authorList>
    </citation>
    <scope>NUCLEOTIDE SEQUENCE [LARGE SCALE GENOMIC DNA]</scope>
    <source>
        <strain evidence="13">ADV32751/Italy2014</strain>
    </source>
</reference>
<keyword evidence="4 11" id="KW-1048">Host nucleus</keyword>
<keyword evidence="5 11" id="KW-0920">Virion tegument</keyword>
<dbReference type="GO" id="GO:0042025">
    <property type="term" value="C:host cell nucleus"/>
    <property type="evidence" value="ECO:0007669"/>
    <property type="project" value="UniProtKB-SubCell"/>
</dbReference>
<evidence type="ECO:0000256" key="1">
    <source>
        <dbReference type="ARBA" id="ARBA00004147"/>
    </source>
</evidence>
<dbReference type="Proteomes" id="UP000133932">
    <property type="component" value="Segment"/>
</dbReference>
<feature type="compositionally biased region" description="Acidic residues" evidence="12">
    <location>
        <begin position="84"/>
        <end position="101"/>
    </location>
</feature>
<feature type="compositionally biased region" description="Acidic residues" evidence="12">
    <location>
        <begin position="117"/>
        <end position="141"/>
    </location>
</feature>
<feature type="compositionally biased region" description="Basic and acidic residues" evidence="12">
    <location>
        <begin position="37"/>
        <end position="47"/>
    </location>
</feature>
<dbReference type="Pfam" id="PF03362">
    <property type="entry name" value="Herpes_UL47"/>
    <property type="match status" value="1"/>
</dbReference>
<keyword evidence="10 11" id="KW-1035">Host cytoplasm</keyword>
<keyword evidence="9 11" id="KW-0804">Transcription</keyword>
<dbReference type="EMBL" id="KU198433">
    <property type="protein sequence ID" value="ANF34843.1"/>
    <property type="molecule type" value="Genomic_DNA"/>
</dbReference>
<dbReference type="GO" id="GO:0006355">
    <property type="term" value="P:regulation of DNA-templated transcription"/>
    <property type="evidence" value="ECO:0007669"/>
    <property type="project" value="UniProtKB-UniRule"/>
</dbReference>
<comment type="similarity">
    <text evidence="3 11">Belongs to the alphaherpesvirinae HHV-1 UL47 family.</text>
</comment>
<evidence type="ECO:0000256" key="2">
    <source>
        <dbReference type="ARBA" id="ARBA00004192"/>
    </source>
</evidence>
<feature type="compositionally biased region" description="Low complexity" evidence="12">
    <location>
        <begin position="102"/>
        <end position="116"/>
    </location>
</feature>
<keyword evidence="8 11" id="KW-0805">Transcription regulation</keyword>
<evidence type="ECO:0000256" key="10">
    <source>
        <dbReference type="ARBA" id="ARBA00023200"/>
    </source>
</evidence>
<dbReference type="GO" id="GO:0019033">
    <property type="term" value="C:viral tegument"/>
    <property type="evidence" value="ECO:0007669"/>
    <property type="project" value="UniProtKB-SubCell"/>
</dbReference>
<evidence type="ECO:0000256" key="6">
    <source>
        <dbReference type="ARBA" id="ARBA00022844"/>
    </source>
</evidence>
<feature type="compositionally biased region" description="Basic and acidic residues" evidence="12">
    <location>
        <begin position="68"/>
        <end position="83"/>
    </location>
</feature>
<feature type="compositionally biased region" description="Pro residues" evidence="12">
    <location>
        <begin position="211"/>
        <end position="220"/>
    </location>
</feature>
<keyword evidence="6 11" id="KW-0946">Virion</keyword>
<feature type="region of interest" description="Disordered" evidence="12">
    <location>
        <begin position="1"/>
        <end position="252"/>
    </location>
</feature>
<evidence type="ECO:0000256" key="12">
    <source>
        <dbReference type="SAM" id="MobiDB-lite"/>
    </source>
</evidence>
<keyword evidence="11" id="KW-0694">RNA-binding</keyword>
<dbReference type="GO" id="GO:0030430">
    <property type="term" value="C:host cell cytoplasm"/>
    <property type="evidence" value="ECO:0007669"/>
    <property type="project" value="UniProtKB-SubCell"/>
</dbReference>
<feature type="compositionally biased region" description="Acidic residues" evidence="12">
    <location>
        <begin position="48"/>
        <end position="67"/>
    </location>
</feature>
<evidence type="ECO:0000256" key="7">
    <source>
        <dbReference type="ARBA" id="ARBA00022921"/>
    </source>
</evidence>
<gene>
    <name evidence="13" type="ORF">ADV32751/Italy2014_00012</name>
</gene>
<evidence type="ECO:0000256" key="11">
    <source>
        <dbReference type="RuleBase" id="RU369113"/>
    </source>
</evidence>
<evidence type="ECO:0000256" key="5">
    <source>
        <dbReference type="ARBA" id="ARBA00022580"/>
    </source>
</evidence>
<comment type="function">
    <text evidence="11">Tegument protein that can bind to various RNA transcripts. Plays a role in the attenuation of selective viral and cellular mRNA degradation by modulating the activity of host shutoff RNase UL41/VHS. Also plays a role in the primary envelopment of virions in the perinuclear space, probably by interacting with two nuclear egress proteins UL31 and UL34.</text>
</comment>
<evidence type="ECO:0000256" key="9">
    <source>
        <dbReference type="ARBA" id="ARBA00023163"/>
    </source>
</evidence>
<evidence type="ECO:0000313" key="13">
    <source>
        <dbReference type="EMBL" id="ANF34843.1"/>
    </source>
</evidence>
<accession>A0A172XDB0</accession>
<sequence length="750" mass="80571">MSDAGPVRRPRRSQEQRFQPFPRAGLLVHLQDVLVGEVRRPDFRPPPDEESSEEEEPVWTDDDEEEEERARGERMSGGRRGGEEGDDDEDEEEDEEEEESEGGAWSDGELYVAAEGDAWDAEEDEDEDEEEDEEDDYDDGDDGRGGRGAAAGRAAAAVPADVDYLSRALRGMETAPGPDEREAFTRYAGTLYRRQFQPGRPGYRPPRPRDPPPPPPPRARPPTTATAAASTAAAHCGPARAADGDDSAPRLERDPDAAYASWTRDMPDGTFLAMPSWVALRREPRGPPGRPVGPPDILRRAPRALTFTPQAASAALVSRDQDAWEALVPLHHLQMHSWGGSAPPPRGGVYATPAPETRGVWRRALRQAIALHHAMFLAPLQASTAGAPALAGEALAFALDAAARAAVNHDAAARELPERAARALRAVGRRAPAAPGPRAGLFRAFCGSLAYWPELRVLSGHPEDVRFAAFHLAVAEVYLLARAHGQNPGFTAEERELLAPMFTLTVLAMHHALRWLTTAVARAVSDIPDDEAFRAVRSRVPASLVPLGSIALSDAEYAVLNATEVAAARDATGLGQAVSLGYAAARSALTGLMRAHAGGSDALVAFALVLQRLAGHANLLLNCLLGAAVHGGRTVRVYEAALDDYAELMDALDPLVRACPLAEFWEQRDAVMRQLRLTAAPGPPVGGKRLVIAPALPSEDLDGLVPPTAVRPAHLGPDVDLAEYAARHPELVGVPEPRAHLSARRPPRGR</sequence>
<evidence type="ECO:0000313" key="14">
    <source>
        <dbReference type="Proteomes" id="UP000133932"/>
    </source>
</evidence>
<keyword evidence="7 11" id="KW-0426">Late protein</keyword>
<evidence type="ECO:0000256" key="3">
    <source>
        <dbReference type="ARBA" id="ARBA00005238"/>
    </source>
</evidence>
<protein>
    <recommendedName>
        <fullName evidence="11">Tegument protein UL47</fullName>
    </recommendedName>
</protein>
<evidence type="ECO:0000256" key="4">
    <source>
        <dbReference type="ARBA" id="ARBA00022562"/>
    </source>
</evidence>
<evidence type="ECO:0000256" key="8">
    <source>
        <dbReference type="ARBA" id="ARBA00023015"/>
    </source>
</evidence>